<dbReference type="AlphaFoldDB" id="A0AB39VIL2"/>
<feature type="domain" description="DUF218" evidence="2">
    <location>
        <begin position="45"/>
        <end position="167"/>
    </location>
</feature>
<dbReference type="KEGG" id="lrug:AB8B22_05055"/>
<dbReference type="GO" id="GO:0005886">
    <property type="term" value="C:plasma membrane"/>
    <property type="evidence" value="ECO:0007669"/>
    <property type="project" value="TreeGrafter"/>
</dbReference>
<dbReference type="EMBL" id="CP165644">
    <property type="protein sequence ID" value="XDU67781.1"/>
    <property type="molecule type" value="Genomic_DNA"/>
</dbReference>
<dbReference type="CDD" id="cd06259">
    <property type="entry name" value="YdcF-like"/>
    <property type="match status" value="1"/>
</dbReference>
<dbReference type="InterPro" id="IPR003848">
    <property type="entry name" value="DUF218"/>
</dbReference>
<dbReference type="PANTHER" id="PTHR30336:SF4">
    <property type="entry name" value="ENVELOPE BIOGENESIS FACTOR ELYC"/>
    <property type="match status" value="1"/>
</dbReference>
<sequence>MKNIIFTILKIFVILIFVAFILEEYFVIKEYKNDDKLIYKNKKIDYVIILGARVYGEKPSESLVERIKKASEFLQKNNSVKVIATGGKGSNEKISEALAIKRELLKLGISEERIILEDKSRNTIQNFEFSLKKIKEDNPQKNKKNILIVTNNYHIFRAKNIAKSLGYEKEGYKFYGLPAKTPLIFIPKSHFREFLSNIKFFIWDKK</sequence>
<keyword evidence="1" id="KW-1133">Transmembrane helix</keyword>
<protein>
    <submittedName>
        <fullName evidence="3">YdcF family protein</fullName>
    </submittedName>
</protein>
<dbReference type="RefSeq" id="WP_094080427.1">
    <property type="nucleotide sequence ID" value="NZ_CP165644.1"/>
</dbReference>
<dbReference type="PANTHER" id="PTHR30336">
    <property type="entry name" value="INNER MEMBRANE PROTEIN, PROBABLE PERMEASE"/>
    <property type="match status" value="1"/>
</dbReference>
<dbReference type="GO" id="GO:0000270">
    <property type="term" value="P:peptidoglycan metabolic process"/>
    <property type="evidence" value="ECO:0007669"/>
    <property type="project" value="TreeGrafter"/>
</dbReference>
<keyword evidence="1" id="KW-0812">Transmembrane</keyword>
<dbReference type="InterPro" id="IPR014729">
    <property type="entry name" value="Rossmann-like_a/b/a_fold"/>
</dbReference>
<dbReference type="GO" id="GO:0043164">
    <property type="term" value="P:Gram-negative-bacterium-type cell wall biogenesis"/>
    <property type="evidence" value="ECO:0007669"/>
    <property type="project" value="TreeGrafter"/>
</dbReference>
<dbReference type="Pfam" id="PF02698">
    <property type="entry name" value="DUF218"/>
    <property type="match status" value="1"/>
</dbReference>
<dbReference type="Gene3D" id="3.40.50.620">
    <property type="entry name" value="HUPs"/>
    <property type="match status" value="1"/>
</dbReference>
<reference evidence="3" key="1">
    <citation type="submission" date="2024-07" db="EMBL/GenBank/DDBJ databases">
        <authorList>
            <person name="Li X.-J."/>
            <person name="Wang X."/>
        </authorList>
    </citation>
    <scope>NUCLEOTIDE SEQUENCE</scope>
    <source>
        <strain evidence="3">HSP-334</strain>
    </source>
</reference>
<gene>
    <name evidence="3" type="ORF">AB8B22_05055</name>
</gene>
<evidence type="ECO:0000313" key="3">
    <source>
        <dbReference type="EMBL" id="XDU67781.1"/>
    </source>
</evidence>
<dbReference type="InterPro" id="IPR051599">
    <property type="entry name" value="Cell_Envelope_Assoc"/>
</dbReference>
<feature type="transmembrane region" description="Helical" evidence="1">
    <location>
        <begin position="6"/>
        <end position="28"/>
    </location>
</feature>
<keyword evidence="1" id="KW-0472">Membrane</keyword>
<name>A0AB39VIL2_9FUSO</name>
<proteinExistence type="predicted"/>
<organism evidence="3">
    <name type="scientific">Leptotrichia rugosa</name>
    <dbReference type="NCBI Taxonomy" id="3239302"/>
    <lineage>
        <taxon>Bacteria</taxon>
        <taxon>Fusobacteriati</taxon>
        <taxon>Fusobacteriota</taxon>
        <taxon>Fusobacteriia</taxon>
        <taxon>Fusobacteriales</taxon>
        <taxon>Leptotrichiaceae</taxon>
        <taxon>Leptotrichia</taxon>
    </lineage>
</organism>
<evidence type="ECO:0000256" key="1">
    <source>
        <dbReference type="SAM" id="Phobius"/>
    </source>
</evidence>
<accession>A0AB39VIL2</accession>
<evidence type="ECO:0000259" key="2">
    <source>
        <dbReference type="Pfam" id="PF02698"/>
    </source>
</evidence>